<dbReference type="InterPro" id="IPR050482">
    <property type="entry name" value="Sensor_HK_TwoCompSys"/>
</dbReference>
<evidence type="ECO:0000313" key="8">
    <source>
        <dbReference type="Proteomes" id="UP001596037"/>
    </source>
</evidence>
<evidence type="ECO:0000256" key="4">
    <source>
        <dbReference type="SAM" id="MobiDB-lite"/>
    </source>
</evidence>
<proteinExistence type="predicted"/>
<keyword evidence="2 7" id="KW-0418">Kinase</keyword>
<evidence type="ECO:0000259" key="6">
    <source>
        <dbReference type="Pfam" id="PF07730"/>
    </source>
</evidence>
<keyword evidence="1" id="KW-0808">Transferase</keyword>
<dbReference type="Proteomes" id="UP001596037">
    <property type="component" value="Unassembled WGS sequence"/>
</dbReference>
<reference evidence="8" key="1">
    <citation type="journal article" date="2019" name="Int. J. Syst. Evol. Microbiol.">
        <title>The Global Catalogue of Microorganisms (GCM) 10K type strain sequencing project: providing services to taxonomists for standard genome sequencing and annotation.</title>
        <authorList>
            <consortium name="The Broad Institute Genomics Platform"/>
            <consortium name="The Broad Institute Genome Sequencing Center for Infectious Disease"/>
            <person name="Wu L."/>
            <person name="Ma J."/>
        </authorList>
    </citation>
    <scope>NUCLEOTIDE SEQUENCE [LARGE SCALE GENOMIC DNA]</scope>
    <source>
        <strain evidence="8">CCUG 57401</strain>
    </source>
</reference>
<dbReference type="Gene3D" id="3.30.565.10">
    <property type="entry name" value="Histidine kinase-like ATPase, C-terminal domain"/>
    <property type="match status" value="1"/>
</dbReference>
<feature type="region of interest" description="Disordered" evidence="4">
    <location>
        <begin position="1"/>
        <end position="33"/>
    </location>
</feature>
<dbReference type="PANTHER" id="PTHR24421">
    <property type="entry name" value="NITRATE/NITRITE SENSOR PROTEIN NARX-RELATED"/>
    <property type="match status" value="1"/>
</dbReference>
<dbReference type="CDD" id="cd16917">
    <property type="entry name" value="HATPase_UhpB-NarQ-NarX-like"/>
    <property type="match status" value="1"/>
</dbReference>
<dbReference type="InterPro" id="IPR036890">
    <property type="entry name" value="HATPase_C_sf"/>
</dbReference>
<dbReference type="Gene3D" id="1.20.5.1930">
    <property type="match status" value="1"/>
</dbReference>
<dbReference type="RefSeq" id="WP_376850170.1">
    <property type="nucleotide sequence ID" value="NZ_JBHSMF010000006.1"/>
</dbReference>
<evidence type="ECO:0000259" key="5">
    <source>
        <dbReference type="Pfam" id="PF02518"/>
    </source>
</evidence>
<evidence type="ECO:0000313" key="7">
    <source>
        <dbReference type="EMBL" id="MFC5498109.1"/>
    </source>
</evidence>
<dbReference type="GO" id="GO:0016301">
    <property type="term" value="F:kinase activity"/>
    <property type="evidence" value="ECO:0007669"/>
    <property type="project" value="UniProtKB-KW"/>
</dbReference>
<dbReference type="InterPro" id="IPR011712">
    <property type="entry name" value="Sig_transdc_His_kin_sub3_dim/P"/>
</dbReference>
<evidence type="ECO:0000256" key="3">
    <source>
        <dbReference type="ARBA" id="ARBA00023012"/>
    </source>
</evidence>
<accession>A0ABW0NDU3</accession>
<feature type="domain" description="Histidine kinase/HSP90-like ATPase" evidence="5">
    <location>
        <begin position="167"/>
        <end position="257"/>
    </location>
</feature>
<name>A0ABW0NDU3_9BURK</name>
<comment type="caution">
    <text evidence="7">The sequence shown here is derived from an EMBL/GenBank/DDBJ whole genome shotgun (WGS) entry which is preliminary data.</text>
</comment>
<gene>
    <name evidence="7" type="ORF">ACFPOE_11235</name>
</gene>
<dbReference type="EMBL" id="JBHSMF010000006">
    <property type="protein sequence ID" value="MFC5498109.1"/>
    <property type="molecule type" value="Genomic_DNA"/>
</dbReference>
<dbReference type="InterPro" id="IPR003594">
    <property type="entry name" value="HATPase_dom"/>
</dbReference>
<dbReference type="Pfam" id="PF07730">
    <property type="entry name" value="HisKA_3"/>
    <property type="match status" value="1"/>
</dbReference>
<protein>
    <submittedName>
        <fullName evidence="7">Sensor histidine kinase</fullName>
    </submittedName>
</protein>
<evidence type="ECO:0000256" key="2">
    <source>
        <dbReference type="ARBA" id="ARBA00022777"/>
    </source>
</evidence>
<organism evidence="7 8">
    <name type="scientific">Caenimonas terrae</name>
    <dbReference type="NCBI Taxonomy" id="696074"/>
    <lineage>
        <taxon>Bacteria</taxon>
        <taxon>Pseudomonadati</taxon>
        <taxon>Pseudomonadota</taxon>
        <taxon>Betaproteobacteria</taxon>
        <taxon>Burkholderiales</taxon>
        <taxon>Comamonadaceae</taxon>
        <taxon>Caenimonas</taxon>
    </lineage>
</organism>
<dbReference type="SUPFAM" id="SSF55874">
    <property type="entry name" value="ATPase domain of HSP90 chaperone/DNA topoisomerase II/histidine kinase"/>
    <property type="match status" value="1"/>
</dbReference>
<dbReference type="Pfam" id="PF02518">
    <property type="entry name" value="HATPase_c"/>
    <property type="match status" value="1"/>
</dbReference>
<feature type="compositionally biased region" description="Basic and acidic residues" evidence="4">
    <location>
        <begin position="1"/>
        <end position="11"/>
    </location>
</feature>
<sequence length="266" mass="28250">MPDVTSDRNRQGPEPQDSGAGGGAQPLMRPLAGRSLEAASAQRLQNLSRRLMHAEEEERKRLGRELHDRVGANLSALGMGLELLRKQLPDDAGGPVARRIGDLQDILLDTMAHVRAVLADLRPTALDELGLLPALRHQAGVLTARTGIRFLVAGSEPSPRLAPDCEIAFYRIAQEAWSNASKHSGARSVGLTISQQGSVVSMVIDDDGMGFELAELPAGTPSLGLTTMRERAEAIGAVLEVGTALGAGVSVRLALDRDRPRAGADR</sequence>
<keyword evidence="8" id="KW-1185">Reference proteome</keyword>
<keyword evidence="3" id="KW-0902">Two-component regulatory system</keyword>
<feature type="domain" description="Signal transduction histidine kinase subgroup 3 dimerisation and phosphoacceptor" evidence="6">
    <location>
        <begin position="58"/>
        <end position="126"/>
    </location>
</feature>
<evidence type="ECO:0000256" key="1">
    <source>
        <dbReference type="ARBA" id="ARBA00022679"/>
    </source>
</evidence>